<keyword evidence="1" id="KW-1133">Transmembrane helix</keyword>
<comment type="caution">
    <text evidence="2">The sequence shown here is derived from an EMBL/GenBank/DDBJ whole genome shotgun (WGS) entry which is preliminary data.</text>
</comment>
<reference evidence="2" key="1">
    <citation type="journal article" date="2014" name="Front. Microbiol.">
        <title>High frequency of phylogenetically diverse reductive dehalogenase-homologous genes in deep subseafloor sedimentary metagenomes.</title>
        <authorList>
            <person name="Kawai M."/>
            <person name="Futagami T."/>
            <person name="Toyoda A."/>
            <person name="Takaki Y."/>
            <person name="Nishi S."/>
            <person name="Hori S."/>
            <person name="Arai W."/>
            <person name="Tsubouchi T."/>
            <person name="Morono Y."/>
            <person name="Uchiyama I."/>
            <person name="Ito T."/>
            <person name="Fujiyama A."/>
            <person name="Inagaki F."/>
            <person name="Takami H."/>
        </authorList>
    </citation>
    <scope>NUCLEOTIDE SEQUENCE</scope>
    <source>
        <strain evidence="2">Expedition CK06-06</strain>
    </source>
</reference>
<evidence type="ECO:0000256" key="1">
    <source>
        <dbReference type="SAM" id="Phobius"/>
    </source>
</evidence>
<sequence length="120" mass="13194">MLTGAKLKYYYLSTITQVMARFRRVVAETVLSRIILLCVVFIGLNILDAWLTGRALVAGSYELNPLLGMRFGSSMLIKGLIAAGIAMALVLFKRGRLLKPLSLGMMLICAWNGLAILSWS</sequence>
<name>X1MMU0_9ZZZZ</name>
<keyword evidence="1" id="KW-0812">Transmembrane</keyword>
<dbReference type="EMBL" id="BARV01004159">
    <property type="protein sequence ID" value="GAI15985.1"/>
    <property type="molecule type" value="Genomic_DNA"/>
</dbReference>
<feature type="transmembrane region" description="Helical" evidence="1">
    <location>
        <begin position="30"/>
        <end position="51"/>
    </location>
</feature>
<protein>
    <recommendedName>
        <fullName evidence="3">DUF5658 domain-containing protein</fullName>
    </recommendedName>
</protein>
<keyword evidence="1" id="KW-0472">Membrane</keyword>
<feature type="transmembrane region" description="Helical" evidence="1">
    <location>
        <begin position="101"/>
        <end position="119"/>
    </location>
</feature>
<gene>
    <name evidence="2" type="ORF">S06H3_09433</name>
</gene>
<organism evidence="2">
    <name type="scientific">marine sediment metagenome</name>
    <dbReference type="NCBI Taxonomy" id="412755"/>
    <lineage>
        <taxon>unclassified sequences</taxon>
        <taxon>metagenomes</taxon>
        <taxon>ecological metagenomes</taxon>
    </lineage>
</organism>
<evidence type="ECO:0000313" key="2">
    <source>
        <dbReference type="EMBL" id="GAI15985.1"/>
    </source>
</evidence>
<dbReference type="AlphaFoldDB" id="X1MMU0"/>
<proteinExistence type="predicted"/>
<accession>X1MMU0</accession>
<feature type="transmembrane region" description="Helical" evidence="1">
    <location>
        <begin position="71"/>
        <end position="92"/>
    </location>
</feature>
<evidence type="ECO:0008006" key="3">
    <source>
        <dbReference type="Google" id="ProtNLM"/>
    </source>
</evidence>